<feature type="compositionally biased region" description="Low complexity" evidence="7">
    <location>
        <begin position="139"/>
        <end position="161"/>
    </location>
</feature>
<dbReference type="GO" id="GO:0005634">
    <property type="term" value="C:nucleus"/>
    <property type="evidence" value="ECO:0007669"/>
    <property type="project" value="UniProtKB-SubCell"/>
</dbReference>
<evidence type="ECO:0000256" key="6">
    <source>
        <dbReference type="RuleBase" id="RU000682"/>
    </source>
</evidence>
<dbReference type="KEGG" id="acan:ACA1_136140"/>
<proteinExistence type="predicted"/>
<dbReference type="PROSITE" id="PS00027">
    <property type="entry name" value="HOMEOBOX_1"/>
    <property type="match status" value="1"/>
</dbReference>
<dbReference type="PANTHER" id="PTHR24208:SF166">
    <property type="entry name" value="LIM HOMEOBOX TRANSCRIPTION FACTOR 1 ALPHA, ISOFORM B"/>
    <property type="match status" value="1"/>
</dbReference>
<evidence type="ECO:0000256" key="5">
    <source>
        <dbReference type="PROSITE-ProRule" id="PRU00108"/>
    </source>
</evidence>
<name>L8GF88_ACACF</name>
<evidence type="ECO:0000256" key="7">
    <source>
        <dbReference type="SAM" id="MobiDB-lite"/>
    </source>
</evidence>
<dbReference type="PRINTS" id="PR00031">
    <property type="entry name" value="HTHREPRESSR"/>
</dbReference>
<dbReference type="AlphaFoldDB" id="L8GF88"/>
<gene>
    <name evidence="9" type="ORF">ACA1_136140</name>
</gene>
<dbReference type="InterPro" id="IPR000047">
    <property type="entry name" value="HTH_motif"/>
</dbReference>
<dbReference type="Pfam" id="PF00046">
    <property type="entry name" value="Homeodomain"/>
    <property type="match status" value="1"/>
</dbReference>
<protein>
    <submittedName>
        <fullName evidence="9">Homeobox domain containing protein</fullName>
    </submittedName>
</protein>
<dbReference type="InterPro" id="IPR050453">
    <property type="entry name" value="LIM_Homeobox_TF"/>
</dbReference>
<dbReference type="OrthoDB" id="20971at2759"/>
<evidence type="ECO:0000256" key="4">
    <source>
        <dbReference type="ARBA" id="ARBA00023242"/>
    </source>
</evidence>
<dbReference type="VEuPathDB" id="AmoebaDB:ACA1_136140"/>
<feature type="compositionally biased region" description="Low complexity" evidence="7">
    <location>
        <begin position="218"/>
        <end position="234"/>
    </location>
</feature>
<dbReference type="InterPro" id="IPR001356">
    <property type="entry name" value="HD"/>
</dbReference>
<evidence type="ECO:0000256" key="2">
    <source>
        <dbReference type="ARBA" id="ARBA00023125"/>
    </source>
</evidence>
<feature type="compositionally biased region" description="Low complexity" evidence="7">
    <location>
        <begin position="297"/>
        <end position="356"/>
    </location>
</feature>
<evidence type="ECO:0000256" key="1">
    <source>
        <dbReference type="ARBA" id="ARBA00004123"/>
    </source>
</evidence>
<keyword evidence="10" id="KW-1185">Reference proteome</keyword>
<dbReference type="GeneID" id="14911815"/>
<evidence type="ECO:0000256" key="3">
    <source>
        <dbReference type="ARBA" id="ARBA00023155"/>
    </source>
</evidence>
<dbReference type="GO" id="GO:0000977">
    <property type="term" value="F:RNA polymerase II transcription regulatory region sequence-specific DNA binding"/>
    <property type="evidence" value="ECO:0007669"/>
    <property type="project" value="TreeGrafter"/>
</dbReference>
<dbReference type="SUPFAM" id="SSF46689">
    <property type="entry name" value="Homeodomain-like"/>
    <property type="match status" value="1"/>
</dbReference>
<comment type="subcellular location">
    <subcellularLocation>
        <location evidence="1 5 6">Nucleus</location>
    </subcellularLocation>
</comment>
<feature type="DNA-binding region" description="Homeobox" evidence="5">
    <location>
        <begin position="234"/>
        <end position="293"/>
    </location>
</feature>
<sequence>MEICRFPVVQKPLERVPLPPRVRSNSMSRTLPSSPSLEELLATDDGLIEMNDAFGKKAESSRPTSPSTNSSAPMATKVTKVVHRNIKMKVDPSTSTTTAILPSPSSPGGVGSFIPLPLPSIVPLHHQANHPFIVCPPLSSSTLSSSAPSPSSPSSTSMPTTRQAPFFVPVSAGGSPALMDPHILHGHQLSRSASASPVPGSTGDQAKKSADSKKRPRSASTPSGSNSEGSSSAARSKRKRKTPEQLALLEKEFETNPMPNKDVREHLSQNLGLTSRQVQIWFQNKRAKVKNNRVSVPGGSQSPEEASSPEGSPSMNSPLMMDSPSSSSSSTSSSFSLSSSVSSSLSSSYPAPSSPSAFQQFSSIDSFFEPSYFDLLLDAPSYGGNSADFLLQQQTV</sequence>
<dbReference type="InterPro" id="IPR009057">
    <property type="entry name" value="Homeodomain-like_sf"/>
</dbReference>
<dbReference type="PANTHER" id="PTHR24208">
    <property type="entry name" value="LIM/HOMEOBOX PROTEIN LHX"/>
    <property type="match status" value="1"/>
</dbReference>
<dbReference type="PROSITE" id="PS50071">
    <property type="entry name" value="HOMEOBOX_2"/>
    <property type="match status" value="1"/>
</dbReference>
<accession>L8GF88</accession>
<feature type="domain" description="Homeobox" evidence="8">
    <location>
        <begin position="232"/>
        <end position="292"/>
    </location>
</feature>
<feature type="region of interest" description="Disordered" evidence="7">
    <location>
        <begin position="291"/>
        <end position="357"/>
    </location>
</feature>
<evidence type="ECO:0000259" key="8">
    <source>
        <dbReference type="PROSITE" id="PS50071"/>
    </source>
</evidence>
<keyword evidence="4 5" id="KW-0539">Nucleus</keyword>
<feature type="compositionally biased region" description="Low complexity" evidence="7">
    <location>
        <begin position="61"/>
        <end position="76"/>
    </location>
</feature>
<feature type="region of interest" description="Disordered" evidence="7">
    <location>
        <begin position="55"/>
        <end position="77"/>
    </location>
</feature>
<dbReference type="SMART" id="SM00389">
    <property type="entry name" value="HOX"/>
    <property type="match status" value="1"/>
</dbReference>
<dbReference type="GO" id="GO:0000981">
    <property type="term" value="F:DNA-binding transcription factor activity, RNA polymerase II-specific"/>
    <property type="evidence" value="ECO:0007669"/>
    <property type="project" value="InterPro"/>
</dbReference>
<keyword evidence="2 5" id="KW-0238">DNA-binding</keyword>
<reference evidence="9 10" key="1">
    <citation type="journal article" date="2013" name="Genome Biol.">
        <title>Genome of Acanthamoeba castellanii highlights extensive lateral gene transfer and early evolution of tyrosine kinase signaling.</title>
        <authorList>
            <person name="Clarke M."/>
            <person name="Lohan A.J."/>
            <person name="Liu B."/>
            <person name="Lagkouvardos I."/>
            <person name="Roy S."/>
            <person name="Zafar N."/>
            <person name="Bertelli C."/>
            <person name="Schilde C."/>
            <person name="Kianianmomeni A."/>
            <person name="Burglin T.R."/>
            <person name="Frech C."/>
            <person name="Turcotte B."/>
            <person name="Kopec K.O."/>
            <person name="Synnott J.M."/>
            <person name="Choo C."/>
            <person name="Paponov I."/>
            <person name="Finkler A."/>
            <person name="Soon Heng Tan C."/>
            <person name="Hutchins A.P."/>
            <person name="Weinmeier T."/>
            <person name="Rattei T."/>
            <person name="Chu J.S."/>
            <person name="Gimenez G."/>
            <person name="Irimia M."/>
            <person name="Rigden D.J."/>
            <person name="Fitzpatrick D.A."/>
            <person name="Lorenzo-Morales J."/>
            <person name="Bateman A."/>
            <person name="Chiu C.H."/>
            <person name="Tang P."/>
            <person name="Hegemann P."/>
            <person name="Fromm H."/>
            <person name="Raoult D."/>
            <person name="Greub G."/>
            <person name="Miranda-Saavedra D."/>
            <person name="Chen N."/>
            <person name="Nash P."/>
            <person name="Ginger M.L."/>
            <person name="Horn M."/>
            <person name="Schaap P."/>
            <person name="Caler L."/>
            <person name="Loftus B."/>
        </authorList>
    </citation>
    <scope>NUCLEOTIDE SEQUENCE [LARGE SCALE GENOMIC DNA]</scope>
    <source>
        <strain evidence="9 10">Neff</strain>
    </source>
</reference>
<feature type="region of interest" description="Disordered" evidence="7">
    <location>
        <begin position="139"/>
        <end position="173"/>
    </location>
</feature>
<dbReference type="CDD" id="cd00086">
    <property type="entry name" value="homeodomain"/>
    <property type="match status" value="1"/>
</dbReference>
<dbReference type="Gene3D" id="1.10.10.60">
    <property type="entry name" value="Homeodomain-like"/>
    <property type="match status" value="1"/>
</dbReference>
<dbReference type="EMBL" id="KB008153">
    <property type="protein sequence ID" value="ELR11403.1"/>
    <property type="molecule type" value="Genomic_DNA"/>
</dbReference>
<organism evidence="9 10">
    <name type="scientific">Acanthamoeba castellanii (strain ATCC 30010 / Neff)</name>
    <dbReference type="NCBI Taxonomy" id="1257118"/>
    <lineage>
        <taxon>Eukaryota</taxon>
        <taxon>Amoebozoa</taxon>
        <taxon>Discosea</taxon>
        <taxon>Longamoebia</taxon>
        <taxon>Centramoebida</taxon>
        <taxon>Acanthamoebidae</taxon>
        <taxon>Acanthamoeba</taxon>
    </lineage>
</organism>
<keyword evidence="3 5" id="KW-0371">Homeobox</keyword>
<dbReference type="STRING" id="1257118.L8GF88"/>
<feature type="region of interest" description="Disordered" evidence="7">
    <location>
        <begin position="189"/>
        <end position="243"/>
    </location>
</feature>
<dbReference type="Proteomes" id="UP000011083">
    <property type="component" value="Unassembled WGS sequence"/>
</dbReference>
<evidence type="ECO:0000313" key="9">
    <source>
        <dbReference type="EMBL" id="ELR11403.1"/>
    </source>
</evidence>
<evidence type="ECO:0000313" key="10">
    <source>
        <dbReference type="Proteomes" id="UP000011083"/>
    </source>
</evidence>
<dbReference type="InterPro" id="IPR017970">
    <property type="entry name" value="Homeobox_CS"/>
</dbReference>
<dbReference type="RefSeq" id="XP_004333416.1">
    <property type="nucleotide sequence ID" value="XM_004333368.1"/>
</dbReference>